<proteinExistence type="predicted"/>
<name>A0AAN9MS22_CANGL</name>
<dbReference type="Proteomes" id="UP001367508">
    <property type="component" value="Unassembled WGS sequence"/>
</dbReference>
<protein>
    <submittedName>
        <fullName evidence="1">Uncharacterized protein</fullName>
    </submittedName>
</protein>
<evidence type="ECO:0000313" key="1">
    <source>
        <dbReference type="EMBL" id="KAK7359592.1"/>
    </source>
</evidence>
<reference evidence="1 2" key="1">
    <citation type="submission" date="2024-01" db="EMBL/GenBank/DDBJ databases">
        <title>The genomes of 5 underutilized Papilionoideae crops provide insights into root nodulation and disease resistanc.</title>
        <authorList>
            <person name="Jiang F."/>
        </authorList>
    </citation>
    <scope>NUCLEOTIDE SEQUENCE [LARGE SCALE GENOMIC DNA]</scope>
    <source>
        <strain evidence="1">LVBAO_FW01</strain>
        <tissue evidence="1">Leaves</tissue>
    </source>
</reference>
<gene>
    <name evidence="1" type="ORF">VNO77_01553</name>
</gene>
<comment type="caution">
    <text evidence="1">The sequence shown here is derived from an EMBL/GenBank/DDBJ whole genome shotgun (WGS) entry which is preliminary data.</text>
</comment>
<evidence type="ECO:0000313" key="2">
    <source>
        <dbReference type="Proteomes" id="UP001367508"/>
    </source>
</evidence>
<accession>A0AAN9MS22</accession>
<keyword evidence="2" id="KW-1185">Reference proteome</keyword>
<dbReference type="EMBL" id="JAYMYQ010000001">
    <property type="protein sequence ID" value="KAK7359592.1"/>
    <property type="molecule type" value="Genomic_DNA"/>
</dbReference>
<dbReference type="AlphaFoldDB" id="A0AAN9MS22"/>
<sequence>MLDSLKGTLKNGYSAQNNDDTVEHGHLVEALQQYKSLVFRLRKEGPNEIEKDVPMDTCLMQKKEPLLMICLMK</sequence>
<organism evidence="1 2">
    <name type="scientific">Canavalia gladiata</name>
    <name type="common">Sword bean</name>
    <name type="synonym">Dolichos gladiatus</name>
    <dbReference type="NCBI Taxonomy" id="3824"/>
    <lineage>
        <taxon>Eukaryota</taxon>
        <taxon>Viridiplantae</taxon>
        <taxon>Streptophyta</taxon>
        <taxon>Embryophyta</taxon>
        <taxon>Tracheophyta</taxon>
        <taxon>Spermatophyta</taxon>
        <taxon>Magnoliopsida</taxon>
        <taxon>eudicotyledons</taxon>
        <taxon>Gunneridae</taxon>
        <taxon>Pentapetalae</taxon>
        <taxon>rosids</taxon>
        <taxon>fabids</taxon>
        <taxon>Fabales</taxon>
        <taxon>Fabaceae</taxon>
        <taxon>Papilionoideae</taxon>
        <taxon>50 kb inversion clade</taxon>
        <taxon>NPAAA clade</taxon>
        <taxon>indigoferoid/millettioid clade</taxon>
        <taxon>Phaseoleae</taxon>
        <taxon>Canavalia</taxon>
    </lineage>
</organism>